<reference evidence="1 2" key="1">
    <citation type="submission" date="2020-04" db="EMBL/GenBank/DDBJ databases">
        <title>Pseudomonas crami sp. nov., a novel proteolytic bacterial species isolated from cream.</title>
        <authorList>
            <person name="Hofmann K."/>
            <person name="Woller A."/>
            <person name="Huptas C."/>
            <person name="Wenning M."/>
            <person name="Scherer S."/>
            <person name="Doll E.V."/>
        </authorList>
    </citation>
    <scope>NUCLEOTIDE SEQUENCE [LARGE SCALE GENOMIC DNA]</scope>
    <source>
        <strain evidence="1 2">WS 5096</strain>
    </source>
</reference>
<evidence type="ECO:0000313" key="2">
    <source>
        <dbReference type="Proteomes" id="UP000534677"/>
    </source>
</evidence>
<accession>A0ABR6TH50</accession>
<evidence type="ECO:0000313" key="1">
    <source>
        <dbReference type="EMBL" id="MBC2385291.1"/>
    </source>
</evidence>
<comment type="caution">
    <text evidence="1">The sequence shown here is derived from an EMBL/GenBank/DDBJ whole genome shotgun (WGS) entry which is preliminary data.</text>
</comment>
<dbReference type="EMBL" id="JAAXCZ010000026">
    <property type="protein sequence ID" value="MBC2385291.1"/>
    <property type="molecule type" value="Genomic_DNA"/>
</dbReference>
<dbReference type="RefSeq" id="WP_185710743.1">
    <property type="nucleotide sequence ID" value="NZ_JAAXCZ010000026.1"/>
</dbReference>
<proteinExistence type="predicted"/>
<name>A0ABR6TH50_9PSED</name>
<keyword evidence="2" id="KW-1185">Reference proteome</keyword>
<gene>
    <name evidence="1" type="ORF">HF209_30515</name>
</gene>
<dbReference type="Proteomes" id="UP000534677">
    <property type="component" value="Unassembled WGS sequence"/>
</dbReference>
<organism evidence="1 2">
    <name type="scientific">Pseudomonas cremoris</name>
    <dbReference type="NCBI Taxonomy" id="2724178"/>
    <lineage>
        <taxon>Bacteria</taxon>
        <taxon>Pseudomonadati</taxon>
        <taxon>Pseudomonadota</taxon>
        <taxon>Gammaproteobacteria</taxon>
        <taxon>Pseudomonadales</taxon>
        <taxon>Pseudomonadaceae</taxon>
        <taxon>Pseudomonas</taxon>
    </lineage>
</organism>
<sequence length="144" mass="16518">MFYEAVKAAWLLGDVKIGLPSFGYNDFYIKATGINFFKVALLSARERQSLIDLAQHEVEHVATLTGAVESWTQEQRDLVWESIKKFGLPIFPPSMAAVEDNTPQRRFLLWESKQMLKRQLEGVVLDPSLFNCGIRFKPSPEEQR</sequence>
<protein>
    <submittedName>
        <fullName evidence="1">Ferritin-like domain-containing protein</fullName>
    </submittedName>
</protein>